<proteinExistence type="predicted"/>
<gene>
    <name evidence="3" type="ORF">ACHAWO_007906</name>
</gene>
<comment type="caution">
    <text evidence="3">The sequence shown here is derived from an EMBL/GenBank/DDBJ whole genome shotgun (WGS) entry which is preliminary data.</text>
</comment>
<name>A0ABD3NFY5_9STRA</name>
<feature type="region of interest" description="Disordered" evidence="2">
    <location>
        <begin position="438"/>
        <end position="481"/>
    </location>
</feature>
<dbReference type="EMBL" id="JALLPJ020001172">
    <property type="protein sequence ID" value="KAL3774946.1"/>
    <property type="molecule type" value="Genomic_DNA"/>
</dbReference>
<evidence type="ECO:0008006" key="5">
    <source>
        <dbReference type="Google" id="ProtNLM"/>
    </source>
</evidence>
<feature type="compositionally biased region" description="Polar residues" evidence="2">
    <location>
        <begin position="467"/>
        <end position="481"/>
    </location>
</feature>
<protein>
    <recommendedName>
        <fullName evidence="5">PDZ domain-containing protein</fullName>
    </recommendedName>
</protein>
<feature type="region of interest" description="Disordered" evidence="2">
    <location>
        <begin position="411"/>
        <end position="430"/>
    </location>
</feature>
<evidence type="ECO:0000313" key="3">
    <source>
        <dbReference type="EMBL" id="KAL3774946.1"/>
    </source>
</evidence>
<evidence type="ECO:0000313" key="4">
    <source>
        <dbReference type="Proteomes" id="UP001530400"/>
    </source>
</evidence>
<dbReference type="Proteomes" id="UP001530400">
    <property type="component" value="Unassembled WGS sequence"/>
</dbReference>
<keyword evidence="4" id="KW-1185">Reference proteome</keyword>
<organism evidence="3 4">
    <name type="scientific">Cyclotella atomus</name>
    <dbReference type="NCBI Taxonomy" id="382360"/>
    <lineage>
        <taxon>Eukaryota</taxon>
        <taxon>Sar</taxon>
        <taxon>Stramenopiles</taxon>
        <taxon>Ochrophyta</taxon>
        <taxon>Bacillariophyta</taxon>
        <taxon>Coscinodiscophyceae</taxon>
        <taxon>Thalassiosirophycidae</taxon>
        <taxon>Stephanodiscales</taxon>
        <taxon>Stephanodiscaceae</taxon>
        <taxon>Cyclotella</taxon>
    </lineage>
</organism>
<keyword evidence="1" id="KW-0175">Coiled coil</keyword>
<feature type="compositionally biased region" description="Low complexity" evidence="2">
    <location>
        <begin position="553"/>
        <end position="563"/>
    </location>
</feature>
<sequence>MSSKDEISEQLNHWLDGDLQDSTNIDDQYMQMSSSPGYSNSYHPPPRKFAHQSQSVPTAAQRFHNKHTTAEGLISSRSHEDISREHAFVAPSRQEVQPSNVVTANDATVSEALTMNYGQCEMPSVTISGVFEYFQEALSPDSRKLSNEPSNHNIRECTTISAMKEPGERAGVIFTRLSNEQPNVAIISMIMHDSIFSDHNKSFYGKLEGSVVVAVNGVAVDDARHAARLVILAEGEVSLTIEISPIKTESEVEEEKERIAMGVVEVVQEELSDINADISQEGLHSVPSTIEESMELEYTGVNPISNVQGVAQQCNDEVSTASSNKIVEMALLSLRLQLKDRMESRKNSFDPLDQNYSSLMMSSSCSTSETSNAHSSVNSRRMQLFSDRLEEGRSTCSDSSTISRYFDLKRSSSIQSTPAPADCEDDIMTPKKNNINRKHAVAPSSNDDSKNHPSYGSKHTMSKNTKHGSQQLHTNSSSVTSVTADLTYLPSKSYDEESFKTQKLLIGPTASIDEECSIKDLPTPMLLARIENLFGNINTKEPEPAQVPRELVSSSISKNDASSAPPVDSEEIKQTTSASFTTSKNDARANDIFDRIMNKYSTMSFESVIPDTQSSIKSSTQIAAKSSSSSKDIVVSRDCNESLSSGSVERLETNKYFSGLLTQQAMEADSRSVKFMDLMQTNAHMQPSTGALSLHRRMQMMQIELKESIDEDGDEEYIRVGMGEEEDDVSTLSRSTCITVGSASFCSTDTKEINSHVKSLVHSIVQRELKTSGSMKKELEDALHSKARLESRVRKLMRRNNKHQMQLQEANLKNETIVEEIDKEMTIQLTRKAAELKSCVEAALEQAEESKRRAVELTKNSMEHEILTLRSELDEALSNGVQLDSSLQRALALVESNQQTLRLAAESDARETAKMKSEIEQSFVTTVDEFEAWAEKQVIVMERLEKSMMKSGSVNPDDEAKLVKIKHSLELAMNGMCRMQYRMKAREGYV</sequence>
<accession>A0ABD3NFY5</accession>
<evidence type="ECO:0000256" key="1">
    <source>
        <dbReference type="SAM" id="Coils"/>
    </source>
</evidence>
<evidence type="ECO:0000256" key="2">
    <source>
        <dbReference type="SAM" id="MobiDB-lite"/>
    </source>
</evidence>
<dbReference type="AlphaFoldDB" id="A0ABD3NFY5"/>
<feature type="coiled-coil region" evidence="1">
    <location>
        <begin position="779"/>
        <end position="879"/>
    </location>
</feature>
<reference evidence="3 4" key="1">
    <citation type="submission" date="2024-10" db="EMBL/GenBank/DDBJ databases">
        <title>Updated reference genomes for cyclostephanoid diatoms.</title>
        <authorList>
            <person name="Roberts W.R."/>
            <person name="Alverson A.J."/>
        </authorList>
    </citation>
    <scope>NUCLEOTIDE SEQUENCE [LARGE SCALE GENOMIC DNA]</scope>
    <source>
        <strain evidence="3 4">AJA010-31</strain>
    </source>
</reference>
<feature type="region of interest" description="Disordered" evidence="2">
    <location>
        <begin position="539"/>
        <end position="581"/>
    </location>
</feature>